<evidence type="ECO:0000313" key="1">
    <source>
        <dbReference type="EMBL" id="OPJ57617.1"/>
    </source>
</evidence>
<dbReference type="STRING" id="225345.CLCHR_30530"/>
<dbReference type="EMBL" id="MZGT01000041">
    <property type="protein sequence ID" value="OPJ60288.1"/>
    <property type="molecule type" value="Genomic_DNA"/>
</dbReference>
<organism evidence="1 3">
    <name type="scientific">Clostridium chromiireducens</name>
    <dbReference type="NCBI Taxonomy" id="225345"/>
    <lineage>
        <taxon>Bacteria</taxon>
        <taxon>Bacillati</taxon>
        <taxon>Bacillota</taxon>
        <taxon>Clostridia</taxon>
        <taxon>Eubacteriales</taxon>
        <taxon>Clostridiaceae</taxon>
        <taxon>Clostridium</taxon>
    </lineage>
</organism>
<dbReference type="AlphaFoldDB" id="A0A1V4IDL9"/>
<comment type="caution">
    <text evidence="1">The sequence shown here is derived from an EMBL/GenBank/DDBJ whole genome shotgun (WGS) entry which is preliminary data.</text>
</comment>
<dbReference type="EMBL" id="MZGT01000090">
    <property type="protein sequence ID" value="OPJ57617.1"/>
    <property type="molecule type" value="Genomic_DNA"/>
</dbReference>
<dbReference type="RefSeq" id="WP_169896812.1">
    <property type="nucleotide sequence ID" value="NZ_JBLZIA010000013.1"/>
</dbReference>
<evidence type="ECO:0000313" key="2">
    <source>
        <dbReference type="EMBL" id="OPJ60288.1"/>
    </source>
</evidence>
<gene>
    <name evidence="2" type="ORF">CLCHR_30530</name>
    <name evidence="1" type="ORF">CLCHR_43220</name>
</gene>
<name>A0A1V4IDL9_9CLOT</name>
<reference evidence="1 3" key="1">
    <citation type="submission" date="2017-03" db="EMBL/GenBank/DDBJ databases">
        <title>Genome sequence of Clostridium chromiireducens DSM 23318.</title>
        <authorList>
            <person name="Poehlein A."/>
            <person name="Daniel R."/>
        </authorList>
    </citation>
    <scope>NUCLEOTIDE SEQUENCE [LARGE SCALE GENOMIC DNA]</scope>
    <source>
        <strain evidence="1 3">DSM 23318</strain>
    </source>
</reference>
<evidence type="ECO:0000313" key="3">
    <source>
        <dbReference type="Proteomes" id="UP000191056"/>
    </source>
</evidence>
<proteinExistence type="predicted"/>
<keyword evidence="3" id="KW-1185">Reference proteome</keyword>
<protein>
    <submittedName>
        <fullName evidence="1">Uncharacterized protein</fullName>
    </submittedName>
</protein>
<sequence>MAGCNEKNCTCPNVACERHGKCCECVNFHRSKSNIVACLRDFKVESK</sequence>
<dbReference type="Proteomes" id="UP000191056">
    <property type="component" value="Unassembled WGS sequence"/>
</dbReference>
<accession>A0A1V4IDL9</accession>